<protein>
    <submittedName>
        <fullName evidence="1">Uncharacterized protein</fullName>
    </submittedName>
</protein>
<evidence type="ECO:0000313" key="2">
    <source>
        <dbReference type="Proteomes" id="UP001549257"/>
    </source>
</evidence>
<accession>A0ABV2QN47</accession>
<dbReference type="RefSeq" id="WP_354024660.1">
    <property type="nucleotide sequence ID" value="NZ_JBEPSJ010000002.1"/>
</dbReference>
<name>A0ABV2QN47_9MICO</name>
<dbReference type="Proteomes" id="UP001549257">
    <property type="component" value="Unassembled WGS sequence"/>
</dbReference>
<reference evidence="1 2" key="1">
    <citation type="submission" date="2024-06" db="EMBL/GenBank/DDBJ databases">
        <title>Sorghum-associated microbial communities from plants grown in Nebraska, USA.</title>
        <authorList>
            <person name="Schachtman D."/>
        </authorList>
    </citation>
    <scope>NUCLEOTIDE SEQUENCE [LARGE SCALE GENOMIC DNA]</scope>
    <source>
        <strain evidence="1 2">2857</strain>
    </source>
</reference>
<gene>
    <name evidence="1" type="ORF">ABIE21_001981</name>
</gene>
<proteinExistence type="predicted"/>
<evidence type="ECO:0000313" key="1">
    <source>
        <dbReference type="EMBL" id="MET4582471.1"/>
    </source>
</evidence>
<sequence length="58" mass="6592">MDDSTKELIHDLLVRAATAHGVHEAEELGGVYDEEWPTWYADFMARALAEDGYRIVKV</sequence>
<dbReference type="EMBL" id="JBEPSJ010000002">
    <property type="protein sequence ID" value="MET4582471.1"/>
    <property type="molecule type" value="Genomic_DNA"/>
</dbReference>
<organism evidence="1 2">
    <name type="scientific">Conyzicola nivalis</name>
    <dbReference type="NCBI Taxonomy" id="1477021"/>
    <lineage>
        <taxon>Bacteria</taxon>
        <taxon>Bacillati</taxon>
        <taxon>Actinomycetota</taxon>
        <taxon>Actinomycetes</taxon>
        <taxon>Micrococcales</taxon>
        <taxon>Microbacteriaceae</taxon>
        <taxon>Conyzicola</taxon>
    </lineage>
</organism>
<comment type="caution">
    <text evidence="1">The sequence shown here is derived from an EMBL/GenBank/DDBJ whole genome shotgun (WGS) entry which is preliminary data.</text>
</comment>
<keyword evidence="2" id="KW-1185">Reference proteome</keyword>